<proteinExistence type="predicted"/>
<evidence type="ECO:0000313" key="3">
    <source>
        <dbReference type="Proteomes" id="UP000754563"/>
    </source>
</evidence>
<organism evidence="2 3">
    <name type="scientific">Candidatus Dojkabacteria bacterium</name>
    <dbReference type="NCBI Taxonomy" id="2099670"/>
    <lineage>
        <taxon>Bacteria</taxon>
        <taxon>Candidatus Dojkabacteria</taxon>
    </lineage>
</organism>
<reference evidence="2" key="1">
    <citation type="submission" date="2020-04" db="EMBL/GenBank/DDBJ databases">
        <authorList>
            <person name="Zhang T."/>
        </authorList>
    </citation>
    <scope>NUCLEOTIDE SEQUENCE</scope>
    <source>
        <strain evidence="2">HKST-UBA11</strain>
    </source>
</reference>
<accession>A0A955RKH1</accession>
<comment type="caution">
    <text evidence="2">The sequence shown here is derived from an EMBL/GenBank/DDBJ whole genome shotgun (WGS) entry which is preliminary data.</text>
</comment>
<dbReference type="PROSITE" id="PS51781">
    <property type="entry name" value="SH3B"/>
    <property type="match status" value="1"/>
</dbReference>
<name>A0A955RKH1_9BACT</name>
<evidence type="ECO:0000313" key="2">
    <source>
        <dbReference type="EMBL" id="MCA9385780.1"/>
    </source>
</evidence>
<reference evidence="2" key="2">
    <citation type="journal article" date="2021" name="Microbiome">
        <title>Successional dynamics and alternative stable states in a saline activated sludge microbial community over 9 years.</title>
        <authorList>
            <person name="Wang Y."/>
            <person name="Ye J."/>
            <person name="Ju F."/>
            <person name="Liu L."/>
            <person name="Boyd J.A."/>
            <person name="Deng Y."/>
            <person name="Parks D.H."/>
            <person name="Jiang X."/>
            <person name="Yin X."/>
            <person name="Woodcroft B.J."/>
            <person name="Tyson G.W."/>
            <person name="Hugenholtz P."/>
            <person name="Polz M.F."/>
            <person name="Zhang T."/>
        </authorList>
    </citation>
    <scope>NUCLEOTIDE SEQUENCE</scope>
    <source>
        <strain evidence="2">HKST-UBA11</strain>
    </source>
</reference>
<dbReference type="Proteomes" id="UP000754563">
    <property type="component" value="Unassembled WGS sequence"/>
</dbReference>
<protein>
    <submittedName>
        <fullName evidence="2">SH3 domain-containing protein</fullName>
    </submittedName>
</protein>
<dbReference type="InterPro" id="IPR003646">
    <property type="entry name" value="SH3-like_bac-type"/>
</dbReference>
<dbReference type="Pfam" id="PF08239">
    <property type="entry name" value="SH3_3"/>
    <property type="match status" value="1"/>
</dbReference>
<sequence>MWKKFFVYNILFFIGVFILSFHTVHAQYVTLTEEEISVEGLPTGELTEFATPDSLIVVPIVPPKVVDTVDPYELYRGMYYYQVSRYGMPAIGFHYVITEDGQLIENTFSHADRPIQVENDIGEHPILVGYMTTSGSLGFKSSSKSKVANILIDVINKNAIPLEQVFVRSLSYQETSDRQLQLQSNDIFIGWENDLANIIESVAGQYSPVERIYSVTVKEVIVPNTEQEIGSEFDVSLTIENTGDFPVYSNSDGELIFSYAGNNNASGYFINERWDTPTQVKIMQEGDILLPGEEKEFVLPFLVPFSFGQVSEPFTITNVVGNDFLPQPLEIGVSVQRPEGEFIEITDTETGYLNVRSAPSIGGDEVTRVSPGDRFEVLGRENGWVNIQLSESETGWVLGKYTRNL</sequence>
<dbReference type="Gene3D" id="2.30.30.40">
    <property type="entry name" value="SH3 Domains"/>
    <property type="match status" value="1"/>
</dbReference>
<dbReference type="SMART" id="SM00287">
    <property type="entry name" value="SH3b"/>
    <property type="match status" value="1"/>
</dbReference>
<feature type="domain" description="SH3b" evidence="1">
    <location>
        <begin position="340"/>
        <end position="405"/>
    </location>
</feature>
<evidence type="ECO:0000259" key="1">
    <source>
        <dbReference type="PROSITE" id="PS51781"/>
    </source>
</evidence>
<dbReference type="EMBL" id="JAGQLH010000044">
    <property type="protein sequence ID" value="MCA9385780.1"/>
    <property type="molecule type" value="Genomic_DNA"/>
</dbReference>
<dbReference type="AlphaFoldDB" id="A0A955RKH1"/>
<gene>
    <name evidence="2" type="ORF">KC717_03975</name>
</gene>